<dbReference type="AlphaFoldDB" id="A0A6V8HCZ8"/>
<dbReference type="InterPro" id="IPR052400">
    <property type="entry name" value="Zn2-C6_fungal_TF"/>
</dbReference>
<evidence type="ECO:0000313" key="2">
    <source>
        <dbReference type="EMBL" id="GAM39133.1"/>
    </source>
</evidence>
<sequence length="494" mass="54804">MTAPFGAGDLLHYNAHYKLLICLECKYAIQKNAVDSHLLRHKIYRGERQGLLSAIAELELPGPDDVQFPTEPCEPVDGLLVLDGYKCTAAGCGSLYASVKRMRRHWSESHGVADLVEEFASAVHMQTFFRGTKVRYFEVLGRTPLPGYGNQGQQSSNSVTVSRLQAQPAISNTSPGLDLDLEKMRYFHHFMTTTSLILPAGNQSPVTYWQTDVVSHALNLRWLMFGVLSISASHLAVLLEENEVKRIHLKRSVQFFQGFLAGWNEMKNARLGEADAAHVIGMGARMTCLQRLCIWASDSSAPESISLRSFVTTLRGCADPDSIRVSTIDDDTLMNTTTQSTPHLATPNTSIRTDIARGILLEHFSDLPYHMTEKLGRPNAPADFMAVMSAISALIDCCHQAYDANDVATAWMGIEEWLKTVSGRFTELLITEKSPAALIVFAQWLLLVAMAERCCWFLRGLAIKMLRLVVGELEEDGTFQGFLGQLMGWALESV</sequence>
<evidence type="ECO:0000313" key="3">
    <source>
        <dbReference type="Proteomes" id="UP000053095"/>
    </source>
</evidence>
<dbReference type="InterPro" id="IPR022698">
    <property type="entry name" value="OrsD"/>
</dbReference>
<dbReference type="InterPro" id="IPR013087">
    <property type="entry name" value="Znf_C2H2_type"/>
</dbReference>
<reference evidence="3" key="1">
    <citation type="journal article" date="2015" name="Genome Announc.">
        <title>Draft genome sequence of Talaromyces cellulolyticus strain Y-94, a source of lignocellulosic biomass-degrading enzymes.</title>
        <authorList>
            <person name="Fujii T."/>
            <person name="Koike H."/>
            <person name="Sawayama S."/>
            <person name="Yano S."/>
            <person name="Inoue H."/>
        </authorList>
    </citation>
    <scope>NUCLEOTIDE SEQUENCE [LARGE SCALE GENOMIC DNA]</scope>
    <source>
        <strain evidence="3">Y-94</strain>
    </source>
</reference>
<dbReference type="SMART" id="SM00355">
    <property type="entry name" value="ZnF_C2H2"/>
    <property type="match status" value="2"/>
</dbReference>
<dbReference type="PROSITE" id="PS00028">
    <property type="entry name" value="ZINC_FINGER_C2H2_1"/>
    <property type="match status" value="1"/>
</dbReference>
<protein>
    <recommendedName>
        <fullName evidence="1">C2H2-type domain-containing protein</fullName>
    </recommendedName>
</protein>
<name>A0A6V8HCZ8_TALPI</name>
<gene>
    <name evidence="2" type="ORF">TCE0_034f10431</name>
</gene>
<dbReference type="GO" id="GO:0000981">
    <property type="term" value="F:DNA-binding transcription factor activity, RNA polymerase II-specific"/>
    <property type="evidence" value="ECO:0007669"/>
    <property type="project" value="TreeGrafter"/>
</dbReference>
<dbReference type="PANTHER" id="PTHR47657">
    <property type="entry name" value="STEROL REGULATORY ELEMENT-BINDING PROTEIN ECM22"/>
    <property type="match status" value="1"/>
</dbReference>
<organism evidence="2 3">
    <name type="scientific">Talaromyces pinophilus</name>
    <name type="common">Penicillium pinophilum</name>
    <dbReference type="NCBI Taxonomy" id="128442"/>
    <lineage>
        <taxon>Eukaryota</taxon>
        <taxon>Fungi</taxon>
        <taxon>Dikarya</taxon>
        <taxon>Ascomycota</taxon>
        <taxon>Pezizomycotina</taxon>
        <taxon>Eurotiomycetes</taxon>
        <taxon>Eurotiomycetidae</taxon>
        <taxon>Eurotiales</taxon>
        <taxon>Trichocomaceae</taxon>
        <taxon>Talaromyces</taxon>
        <taxon>Talaromyces sect. Talaromyces</taxon>
    </lineage>
</organism>
<comment type="caution">
    <text evidence="2">The sequence shown here is derived from an EMBL/GenBank/DDBJ whole genome shotgun (WGS) entry which is preliminary data.</text>
</comment>
<feature type="domain" description="C2H2-type" evidence="1">
    <location>
        <begin position="87"/>
        <end position="110"/>
    </location>
</feature>
<proteinExistence type="predicted"/>
<accession>A0A6V8HCZ8</accession>
<dbReference type="EMBL" id="DF933830">
    <property type="protein sequence ID" value="GAM39133.1"/>
    <property type="molecule type" value="Genomic_DNA"/>
</dbReference>
<dbReference type="PANTHER" id="PTHR47657:SF3">
    <property type="entry name" value="ORSELLINIC ACID_F9775 BIOSYNTHESIS CLUSTER PROTEIN D-RELATED"/>
    <property type="match status" value="1"/>
</dbReference>
<keyword evidence="3" id="KW-1185">Reference proteome</keyword>
<dbReference type="Proteomes" id="UP000053095">
    <property type="component" value="Unassembled WGS sequence"/>
</dbReference>
<dbReference type="Pfam" id="PF12013">
    <property type="entry name" value="OrsD"/>
    <property type="match status" value="1"/>
</dbReference>
<evidence type="ECO:0000259" key="1">
    <source>
        <dbReference type="PROSITE" id="PS00028"/>
    </source>
</evidence>